<dbReference type="OrthoDB" id="9789409at2"/>
<evidence type="ECO:0000313" key="11">
    <source>
        <dbReference type="EMBL" id="TDT17297.1"/>
    </source>
</evidence>
<name>A0A4R7I169_9ACTN</name>
<dbReference type="AlphaFoldDB" id="A0A4R7I169"/>
<keyword evidence="12" id="KW-1185">Reference proteome</keyword>
<evidence type="ECO:0000313" key="12">
    <source>
        <dbReference type="Proteomes" id="UP000294558"/>
    </source>
</evidence>
<comment type="subcellular location">
    <subcellularLocation>
        <location evidence="1">Cell inner membrane</location>
        <topology evidence="1">Multi-pass membrane protein</topology>
    </subcellularLocation>
    <subcellularLocation>
        <location evidence="9">Cell membrane</location>
        <topology evidence="9">Multi-pass membrane protein</topology>
    </subcellularLocation>
</comment>
<dbReference type="GO" id="GO:0140359">
    <property type="term" value="F:ABC-type transporter activity"/>
    <property type="evidence" value="ECO:0007669"/>
    <property type="project" value="InterPro"/>
</dbReference>
<evidence type="ECO:0000256" key="8">
    <source>
        <dbReference type="ARBA" id="ARBA00023136"/>
    </source>
</evidence>
<proteinExistence type="inferred from homology"/>
<evidence type="ECO:0000256" key="9">
    <source>
        <dbReference type="RuleBase" id="RU361157"/>
    </source>
</evidence>
<comment type="similarity">
    <text evidence="2 9">Belongs to the ABC-2 integral membrane protein family.</text>
</comment>
<evidence type="ECO:0000256" key="3">
    <source>
        <dbReference type="ARBA" id="ARBA00022448"/>
    </source>
</evidence>
<dbReference type="GO" id="GO:0005886">
    <property type="term" value="C:plasma membrane"/>
    <property type="evidence" value="ECO:0007669"/>
    <property type="project" value="UniProtKB-SubCell"/>
</dbReference>
<feature type="transmembrane region" description="Helical" evidence="9">
    <location>
        <begin position="112"/>
        <end position="139"/>
    </location>
</feature>
<evidence type="ECO:0000256" key="5">
    <source>
        <dbReference type="ARBA" id="ARBA00022519"/>
    </source>
</evidence>
<sequence length="271" mass="30162">MSSATELFARRELLWNLTLRELRGRYKRSILGWGWSLLNPIAFMLIYTFAFSIVLRAEPPAGDPSGLDSYAFFLLCGLVPWTFFSVAVSTSMGAIVGNAALVGKVAFPREHLVISTVMAGLFTLGVELGVLSIALLIAGNMVLPWLPVAVLVSALLAMFATGLGLALAAASVYFRDMNYLWGIVMQAWFFLTPIVYPPKFVEDEFADYPTLLRIYNNIPITTAVRMYRNLLYDLRMPRLIDFGVLGGTAIVVLLAGWWLFDRLEGRFAEEL</sequence>
<dbReference type="GO" id="GO:0015920">
    <property type="term" value="P:lipopolysaccharide transport"/>
    <property type="evidence" value="ECO:0007669"/>
    <property type="project" value="TreeGrafter"/>
</dbReference>
<evidence type="ECO:0000259" key="10">
    <source>
        <dbReference type="PROSITE" id="PS51012"/>
    </source>
</evidence>
<feature type="transmembrane region" description="Helical" evidence="9">
    <location>
        <begin position="145"/>
        <end position="167"/>
    </location>
</feature>
<protein>
    <recommendedName>
        <fullName evidence="9">Transport permease protein</fullName>
    </recommendedName>
</protein>
<dbReference type="InterPro" id="IPR013525">
    <property type="entry name" value="ABC2_TM"/>
</dbReference>
<dbReference type="PROSITE" id="PS51012">
    <property type="entry name" value="ABC_TM2"/>
    <property type="match status" value="1"/>
</dbReference>
<evidence type="ECO:0000256" key="4">
    <source>
        <dbReference type="ARBA" id="ARBA00022475"/>
    </source>
</evidence>
<reference evidence="11 12" key="1">
    <citation type="submission" date="2019-03" db="EMBL/GenBank/DDBJ databases">
        <title>Sequencing the genomes of 1000 actinobacteria strains.</title>
        <authorList>
            <person name="Klenk H.-P."/>
        </authorList>
    </citation>
    <scope>NUCLEOTIDE SEQUENCE [LARGE SCALE GENOMIC DNA]</scope>
    <source>
        <strain evidence="11 12">DSM 18936</strain>
    </source>
</reference>
<organism evidence="11 12">
    <name type="scientific">Ilumatobacter fluminis</name>
    <dbReference type="NCBI Taxonomy" id="467091"/>
    <lineage>
        <taxon>Bacteria</taxon>
        <taxon>Bacillati</taxon>
        <taxon>Actinomycetota</taxon>
        <taxon>Acidimicrobiia</taxon>
        <taxon>Acidimicrobiales</taxon>
        <taxon>Ilumatobacteraceae</taxon>
        <taxon>Ilumatobacter</taxon>
    </lineage>
</organism>
<feature type="transmembrane region" description="Helical" evidence="9">
    <location>
        <begin position="30"/>
        <end position="50"/>
    </location>
</feature>
<comment type="caution">
    <text evidence="11">The sequence shown here is derived from an EMBL/GenBank/DDBJ whole genome shotgun (WGS) entry which is preliminary data.</text>
</comment>
<keyword evidence="4 9" id="KW-1003">Cell membrane</keyword>
<dbReference type="EMBL" id="SOAU01000001">
    <property type="protein sequence ID" value="TDT17297.1"/>
    <property type="molecule type" value="Genomic_DNA"/>
</dbReference>
<evidence type="ECO:0000256" key="6">
    <source>
        <dbReference type="ARBA" id="ARBA00022692"/>
    </source>
</evidence>
<dbReference type="RefSeq" id="WP_133869594.1">
    <property type="nucleotide sequence ID" value="NZ_JAVJPS010000010.1"/>
</dbReference>
<evidence type="ECO:0000256" key="1">
    <source>
        <dbReference type="ARBA" id="ARBA00004429"/>
    </source>
</evidence>
<accession>A0A4R7I169</accession>
<evidence type="ECO:0000256" key="2">
    <source>
        <dbReference type="ARBA" id="ARBA00007783"/>
    </source>
</evidence>
<feature type="transmembrane region" description="Helical" evidence="9">
    <location>
        <begin position="179"/>
        <end position="196"/>
    </location>
</feature>
<dbReference type="PANTHER" id="PTHR30413:SF8">
    <property type="entry name" value="TRANSPORT PERMEASE PROTEIN"/>
    <property type="match status" value="1"/>
</dbReference>
<keyword evidence="7 9" id="KW-1133">Transmembrane helix</keyword>
<keyword evidence="6 9" id="KW-0812">Transmembrane</keyword>
<evidence type="ECO:0000256" key="7">
    <source>
        <dbReference type="ARBA" id="ARBA00022989"/>
    </source>
</evidence>
<keyword evidence="8 9" id="KW-0472">Membrane</keyword>
<keyword evidence="5" id="KW-0997">Cell inner membrane</keyword>
<keyword evidence="3 9" id="KW-0813">Transport</keyword>
<dbReference type="Proteomes" id="UP000294558">
    <property type="component" value="Unassembled WGS sequence"/>
</dbReference>
<dbReference type="InterPro" id="IPR047817">
    <property type="entry name" value="ABC2_TM_bact-type"/>
</dbReference>
<feature type="domain" description="ABC transmembrane type-2" evidence="10">
    <location>
        <begin position="31"/>
        <end position="263"/>
    </location>
</feature>
<feature type="transmembrane region" description="Helical" evidence="9">
    <location>
        <begin position="70"/>
        <end position="100"/>
    </location>
</feature>
<dbReference type="Pfam" id="PF01061">
    <property type="entry name" value="ABC2_membrane"/>
    <property type="match status" value="1"/>
</dbReference>
<dbReference type="PANTHER" id="PTHR30413">
    <property type="entry name" value="INNER MEMBRANE TRANSPORT PERMEASE"/>
    <property type="match status" value="1"/>
</dbReference>
<feature type="transmembrane region" description="Helical" evidence="9">
    <location>
        <begin position="239"/>
        <end position="260"/>
    </location>
</feature>
<gene>
    <name evidence="11" type="ORF">BDK89_2905</name>
</gene>